<dbReference type="PANTHER" id="PTHR48190">
    <property type="entry name" value="PROGRAMMED CELL DEATH PROTEIN 7"/>
    <property type="match status" value="1"/>
</dbReference>
<dbReference type="Pfam" id="PF16021">
    <property type="entry name" value="PDCD7"/>
    <property type="match status" value="1"/>
</dbReference>
<dbReference type="InterPro" id="IPR031974">
    <property type="entry name" value="PDCD7"/>
</dbReference>
<feature type="region of interest" description="Disordered" evidence="1">
    <location>
        <begin position="318"/>
        <end position="337"/>
    </location>
</feature>
<proteinExistence type="predicted"/>
<dbReference type="Proteomes" id="UP000694392">
    <property type="component" value="Unplaced"/>
</dbReference>
<feature type="region of interest" description="Disordered" evidence="1">
    <location>
        <begin position="38"/>
        <end position="90"/>
    </location>
</feature>
<dbReference type="GO" id="GO:0005689">
    <property type="term" value="C:U12-type spliceosomal complex"/>
    <property type="evidence" value="ECO:0007669"/>
    <property type="project" value="Ensembl"/>
</dbReference>
<reference evidence="2" key="2">
    <citation type="submission" date="2025-09" db="UniProtKB">
        <authorList>
            <consortium name="Ensembl"/>
        </authorList>
    </citation>
    <scope>IDENTIFICATION</scope>
</reference>
<evidence type="ECO:0000256" key="1">
    <source>
        <dbReference type="SAM" id="MobiDB-lite"/>
    </source>
</evidence>
<sequence length="422" mass="47745">YSYLFPTGPAPFIHIHSLPTLPRAGRLPVAVGGRCFPASPGSEEKPGPMAQPPMLPPFPSRFAGPPPPPQFRCFPPPPPPPERPLCLPGPGPGRPLYPPWAAPPPGPWACGEAGREEQQEEEAGALRQHDELWLGRFLAQRRQLRPEPAAGPGARGGDRAEAGLGELARPLRERGAGLGRARQRRLRLHRRKEEARAAREEEAARAAEREAVIDRWRAKRVQEVEEKTRERELKAAADSVLSEVRKKQADTKRMAEILRGLEKLRKLRKEAAARKGVCPPPSADEAFENEIQKLKTLIKKRTELYEAEERALRVMLEGEQEEERKREKEKKQRKEREKLLQQKREMDCMLFGDPDKFPLGHLLQPFRQYYLQAEYSVPSLIQIRHEWDRYLVPADHPEGSFVPSGWVLPPLPSSDTWATALG</sequence>
<protein>
    <submittedName>
        <fullName evidence="2">Programmed cell death 7</fullName>
    </submittedName>
</protein>
<feature type="region of interest" description="Disordered" evidence="1">
    <location>
        <begin position="143"/>
        <end position="184"/>
    </location>
</feature>
<reference evidence="2" key="1">
    <citation type="submission" date="2025-08" db="UniProtKB">
        <authorList>
            <consortium name="Ensembl"/>
        </authorList>
    </citation>
    <scope>IDENTIFICATION</scope>
</reference>
<organism evidence="2 3">
    <name type="scientific">Sphenodon punctatus</name>
    <name type="common">Tuatara</name>
    <name type="synonym">Hatteria punctata</name>
    <dbReference type="NCBI Taxonomy" id="8508"/>
    <lineage>
        <taxon>Eukaryota</taxon>
        <taxon>Metazoa</taxon>
        <taxon>Chordata</taxon>
        <taxon>Craniata</taxon>
        <taxon>Vertebrata</taxon>
        <taxon>Euteleostomi</taxon>
        <taxon>Lepidosauria</taxon>
        <taxon>Sphenodontia</taxon>
        <taxon>Sphenodontidae</taxon>
        <taxon>Sphenodon</taxon>
    </lineage>
</organism>
<evidence type="ECO:0000313" key="3">
    <source>
        <dbReference type="Proteomes" id="UP000694392"/>
    </source>
</evidence>
<evidence type="ECO:0000313" key="2">
    <source>
        <dbReference type="Ensembl" id="ENSSPUP00000013093.1"/>
    </source>
</evidence>
<gene>
    <name evidence="2" type="primary">PDCD7</name>
</gene>
<dbReference type="Ensembl" id="ENSSPUT00000013967.1">
    <property type="protein sequence ID" value="ENSSPUP00000013093.1"/>
    <property type="gene ID" value="ENSSPUG00000010062.1"/>
</dbReference>
<accession>A0A8D0GSA8</accession>
<dbReference type="AlphaFoldDB" id="A0A8D0GSA8"/>
<keyword evidence="3" id="KW-1185">Reference proteome</keyword>
<dbReference type="PANTHER" id="PTHR48190:SF2">
    <property type="entry name" value="PROGRAMMED CELL DEATH PROTEIN 7"/>
    <property type="match status" value="1"/>
</dbReference>
<dbReference type="GeneTree" id="ENSGT00390000017392"/>
<feature type="compositionally biased region" description="Pro residues" evidence="1">
    <location>
        <begin position="49"/>
        <end position="90"/>
    </location>
</feature>
<dbReference type="InterPro" id="IPR052831">
    <property type="entry name" value="Apoptosis_promoter"/>
</dbReference>
<name>A0A8D0GSA8_SPHPU</name>
<feature type="compositionally biased region" description="Basic and acidic residues" evidence="1">
    <location>
        <begin position="322"/>
        <end position="337"/>
    </location>
</feature>